<feature type="region of interest" description="Disordered" evidence="1">
    <location>
        <begin position="138"/>
        <end position="230"/>
    </location>
</feature>
<proteinExistence type="predicted"/>
<gene>
    <name evidence="2" type="ORF">SDC9_111822</name>
</gene>
<dbReference type="AlphaFoldDB" id="A0A645BK66"/>
<feature type="compositionally biased region" description="Basic and acidic residues" evidence="1">
    <location>
        <begin position="153"/>
        <end position="164"/>
    </location>
</feature>
<evidence type="ECO:0000313" key="2">
    <source>
        <dbReference type="EMBL" id="MPM64931.1"/>
    </source>
</evidence>
<comment type="caution">
    <text evidence="2">The sequence shown here is derived from an EMBL/GenBank/DDBJ whole genome shotgun (WGS) entry which is preliminary data.</text>
</comment>
<feature type="compositionally biased region" description="Basic and acidic residues" evidence="1">
    <location>
        <begin position="287"/>
        <end position="299"/>
    </location>
</feature>
<evidence type="ECO:0000256" key="1">
    <source>
        <dbReference type="SAM" id="MobiDB-lite"/>
    </source>
</evidence>
<organism evidence="2">
    <name type="scientific">bioreactor metagenome</name>
    <dbReference type="NCBI Taxonomy" id="1076179"/>
    <lineage>
        <taxon>unclassified sequences</taxon>
        <taxon>metagenomes</taxon>
        <taxon>ecological metagenomes</taxon>
    </lineage>
</organism>
<feature type="compositionally biased region" description="Basic and acidic residues" evidence="1">
    <location>
        <begin position="264"/>
        <end position="280"/>
    </location>
</feature>
<protein>
    <submittedName>
        <fullName evidence="2">Uncharacterized protein</fullName>
    </submittedName>
</protein>
<feature type="compositionally biased region" description="Basic and acidic residues" evidence="1">
    <location>
        <begin position="187"/>
        <end position="203"/>
    </location>
</feature>
<reference evidence="2" key="1">
    <citation type="submission" date="2019-08" db="EMBL/GenBank/DDBJ databases">
        <authorList>
            <person name="Kucharzyk K."/>
            <person name="Murdoch R.W."/>
            <person name="Higgins S."/>
            <person name="Loffler F."/>
        </authorList>
    </citation>
    <scope>NUCLEOTIDE SEQUENCE</scope>
</reference>
<feature type="region of interest" description="Disordered" evidence="1">
    <location>
        <begin position="1"/>
        <end position="23"/>
    </location>
</feature>
<feature type="region of interest" description="Disordered" evidence="1">
    <location>
        <begin position="261"/>
        <end position="300"/>
    </location>
</feature>
<name>A0A645BK66_9ZZZZ</name>
<sequence length="324" mass="33636">MRPELTAPPLGHGAGPPGSGVELAEPSLAGDELDISLEGGDVLDDEPVLIGDVDHPVVAGDHHPDVVGQLVADALEHRVDPAQLVAPFPRIHPAGVAGVVQFPFVRVHQAARTGGGSIEDRRHPTVLVALVVDRVEDRAGQGDLGQPGPLEPGRGDHADGDARLGEGPQPGRMRLQGNGIVLPLPGEHVEEGTGDRVPGRVSDDAVPAGDQPGAEAGEARHRGRGQAGGEAVEGGVITVTAQQGGQVRGVLGVVGELQRPQAVDQHHDPPVRLRQSEAHRPVGPGVRRGDPEPGADRRQQVAQCASVVLRQGHLTGHREHRSGQ</sequence>
<accession>A0A645BK66</accession>
<dbReference type="EMBL" id="VSSQ01020233">
    <property type="protein sequence ID" value="MPM64931.1"/>
    <property type="molecule type" value="Genomic_DNA"/>
</dbReference>